<accession>A0A9P9IQI1</accession>
<evidence type="ECO:0000313" key="3">
    <source>
        <dbReference type="EMBL" id="KAH7128821.1"/>
    </source>
</evidence>
<feature type="non-terminal residue" evidence="3">
    <location>
        <position position="1"/>
    </location>
</feature>
<evidence type="ECO:0000313" key="4">
    <source>
        <dbReference type="Proteomes" id="UP000700596"/>
    </source>
</evidence>
<feature type="non-terminal residue" evidence="3">
    <location>
        <position position="222"/>
    </location>
</feature>
<reference evidence="3" key="1">
    <citation type="journal article" date="2021" name="Nat. Commun.">
        <title>Genetic determinants of endophytism in the Arabidopsis root mycobiome.</title>
        <authorList>
            <person name="Mesny F."/>
            <person name="Miyauchi S."/>
            <person name="Thiergart T."/>
            <person name="Pickel B."/>
            <person name="Atanasova L."/>
            <person name="Karlsson M."/>
            <person name="Huettel B."/>
            <person name="Barry K.W."/>
            <person name="Haridas S."/>
            <person name="Chen C."/>
            <person name="Bauer D."/>
            <person name="Andreopoulos W."/>
            <person name="Pangilinan J."/>
            <person name="LaButti K."/>
            <person name="Riley R."/>
            <person name="Lipzen A."/>
            <person name="Clum A."/>
            <person name="Drula E."/>
            <person name="Henrissat B."/>
            <person name="Kohler A."/>
            <person name="Grigoriev I.V."/>
            <person name="Martin F.M."/>
            <person name="Hacquard S."/>
        </authorList>
    </citation>
    <scope>NUCLEOTIDE SEQUENCE</scope>
    <source>
        <strain evidence="3">MPI-CAGE-CH-0243</strain>
    </source>
</reference>
<keyword evidence="2" id="KW-0472">Membrane</keyword>
<dbReference type="OrthoDB" id="3935400at2759"/>
<feature type="region of interest" description="Disordered" evidence="1">
    <location>
        <begin position="128"/>
        <end position="155"/>
    </location>
</feature>
<keyword evidence="2" id="KW-1133">Transmembrane helix</keyword>
<comment type="caution">
    <text evidence="3">The sequence shown here is derived from an EMBL/GenBank/DDBJ whole genome shotgun (WGS) entry which is preliminary data.</text>
</comment>
<dbReference type="AlphaFoldDB" id="A0A9P9IQI1"/>
<keyword evidence="2" id="KW-0812">Transmembrane</keyword>
<keyword evidence="4" id="KW-1185">Reference proteome</keyword>
<feature type="transmembrane region" description="Helical" evidence="2">
    <location>
        <begin position="6"/>
        <end position="23"/>
    </location>
</feature>
<evidence type="ECO:0000256" key="1">
    <source>
        <dbReference type="SAM" id="MobiDB-lite"/>
    </source>
</evidence>
<organism evidence="3 4">
    <name type="scientific">Dendryphion nanum</name>
    <dbReference type="NCBI Taxonomy" id="256645"/>
    <lineage>
        <taxon>Eukaryota</taxon>
        <taxon>Fungi</taxon>
        <taxon>Dikarya</taxon>
        <taxon>Ascomycota</taxon>
        <taxon>Pezizomycotina</taxon>
        <taxon>Dothideomycetes</taxon>
        <taxon>Pleosporomycetidae</taxon>
        <taxon>Pleosporales</taxon>
        <taxon>Torulaceae</taxon>
        <taxon>Dendryphion</taxon>
    </lineage>
</organism>
<dbReference type="Proteomes" id="UP000700596">
    <property type="component" value="Unassembled WGS sequence"/>
</dbReference>
<gene>
    <name evidence="3" type="ORF">B0J11DRAFT_409873</name>
</gene>
<evidence type="ECO:0000256" key="2">
    <source>
        <dbReference type="SAM" id="Phobius"/>
    </source>
</evidence>
<name>A0A9P9IQI1_9PLEO</name>
<proteinExistence type="predicted"/>
<dbReference type="EMBL" id="JAGMWT010000005">
    <property type="protein sequence ID" value="KAH7128821.1"/>
    <property type="molecule type" value="Genomic_DNA"/>
</dbReference>
<protein>
    <submittedName>
        <fullName evidence="3">Uncharacterized protein</fullName>
    </submittedName>
</protein>
<sequence>YAAAGIVPVVVLAILGVFIFFCLRKRKRQRAIDAAQAKVQEMKSRSQPFMAAQYGASPSSPVPAPGLQYSLPPPTLQAHYTVPTSHPPSLPGPAMPQPVILGPIAPNSNSAYFTGIDTSDVVSVTDRTGLGDPFADSNSLTEEPPPPYRPRSLAPISRDSSLRIPTAVHSRTNLMAEEQSPFADPVDDDAISVLSGPPRRRQHDAMSVVSDLSYQDEPVVVR</sequence>